<protein>
    <submittedName>
        <fullName evidence="2">ASCH domain-containing protein</fullName>
    </submittedName>
</protein>
<comment type="caution">
    <text evidence="2">The sequence shown here is derived from an EMBL/GenBank/DDBJ whole genome shotgun (WGS) entry which is preliminary data.</text>
</comment>
<evidence type="ECO:0000313" key="3">
    <source>
        <dbReference type="Proteomes" id="UP000294958"/>
    </source>
</evidence>
<dbReference type="CDD" id="cd06554">
    <property type="entry name" value="ASCH_ASC-1_like"/>
    <property type="match status" value="1"/>
</dbReference>
<dbReference type="EMBL" id="SNZF01000064">
    <property type="protein sequence ID" value="TDR27819.1"/>
    <property type="molecule type" value="Genomic_DNA"/>
</dbReference>
<proteinExistence type="predicted"/>
<organism evidence="2 3">
    <name type="scientific">Aquamicrobium defluvii</name>
    <dbReference type="NCBI Taxonomy" id="69279"/>
    <lineage>
        <taxon>Bacteria</taxon>
        <taxon>Pseudomonadati</taxon>
        <taxon>Pseudomonadota</taxon>
        <taxon>Alphaproteobacteria</taxon>
        <taxon>Hyphomicrobiales</taxon>
        <taxon>Phyllobacteriaceae</taxon>
        <taxon>Aquamicrobium</taxon>
    </lineage>
</organism>
<dbReference type="AlphaFoldDB" id="A0A4R6Y4F9"/>
<keyword evidence="3" id="KW-1185">Reference proteome</keyword>
<sequence>MSDLPTRAISIRQPWAWAIVNGGKDIENRDWYTAVRGPVCIHAAKGMGKQEYADAAAFITSTIGSARDQEWLTKWHGVCAAPYRLDRGGIIGVAEIVDCVRVSDSPWFFGRFGFVLRNARPVDFIPVRGELGFFNWRKNLQVAA</sequence>
<accession>A0A4R6Y4F9</accession>
<dbReference type="RefSeq" id="WP_133676407.1">
    <property type="nucleotide sequence ID" value="NZ_SNZF01000064.1"/>
</dbReference>
<evidence type="ECO:0000313" key="2">
    <source>
        <dbReference type="EMBL" id="TDR27819.1"/>
    </source>
</evidence>
<dbReference type="Pfam" id="PF04266">
    <property type="entry name" value="ASCH"/>
    <property type="match status" value="1"/>
</dbReference>
<dbReference type="Proteomes" id="UP000294958">
    <property type="component" value="Unassembled WGS sequence"/>
</dbReference>
<feature type="domain" description="ASCH" evidence="1">
    <location>
        <begin position="9"/>
        <end position="101"/>
    </location>
</feature>
<dbReference type="SUPFAM" id="SSF88697">
    <property type="entry name" value="PUA domain-like"/>
    <property type="match status" value="1"/>
</dbReference>
<reference evidence="2 3" key="1">
    <citation type="submission" date="2019-03" db="EMBL/GenBank/DDBJ databases">
        <title>Genomic Encyclopedia of Type Strains, Phase IV (KMG-IV): sequencing the most valuable type-strain genomes for metagenomic binning, comparative biology and taxonomic classification.</title>
        <authorList>
            <person name="Goeker M."/>
        </authorList>
    </citation>
    <scope>NUCLEOTIDE SEQUENCE [LARGE SCALE GENOMIC DNA]</scope>
    <source>
        <strain evidence="2 3">DSM 11603</strain>
    </source>
</reference>
<evidence type="ECO:0000259" key="1">
    <source>
        <dbReference type="Pfam" id="PF04266"/>
    </source>
</evidence>
<dbReference type="Gene3D" id="2.30.130.30">
    <property type="entry name" value="Hypothetical protein"/>
    <property type="match status" value="1"/>
</dbReference>
<dbReference type="InterPro" id="IPR015947">
    <property type="entry name" value="PUA-like_sf"/>
</dbReference>
<dbReference type="OrthoDB" id="359066at2"/>
<name>A0A4R6Y4F9_9HYPH</name>
<gene>
    <name evidence="2" type="ORF">DES43_1649</name>
</gene>
<dbReference type="InterPro" id="IPR007374">
    <property type="entry name" value="ASCH_domain"/>
</dbReference>